<keyword evidence="5 8" id="KW-0812">Transmembrane</keyword>
<feature type="transmembrane region" description="Helical" evidence="8">
    <location>
        <begin position="6"/>
        <end position="25"/>
    </location>
</feature>
<evidence type="ECO:0000256" key="1">
    <source>
        <dbReference type="ARBA" id="ARBA00004651"/>
    </source>
</evidence>
<dbReference type="AlphaFoldDB" id="A0A1S6HMQ1"/>
<dbReference type="PANTHER" id="PTHR36838:SF3">
    <property type="entry name" value="TRANSPORTER AUXIN EFFLUX CARRIER EC FAMILY"/>
    <property type="match status" value="1"/>
</dbReference>
<feature type="transmembrane region" description="Helical" evidence="8">
    <location>
        <begin position="225"/>
        <end position="248"/>
    </location>
</feature>
<feature type="transmembrane region" description="Helical" evidence="8">
    <location>
        <begin position="98"/>
        <end position="120"/>
    </location>
</feature>
<name>A0A1S6HMQ1_9GAMM</name>
<dbReference type="GO" id="GO:0005886">
    <property type="term" value="C:plasma membrane"/>
    <property type="evidence" value="ECO:0007669"/>
    <property type="project" value="UniProtKB-SubCell"/>
</dbReference>
<dbReference type="GO" id="GO:0055085">
    <property type="term" value="P:transmembrane transport"/>
    <property type="evidence" value="ECO:0007669"/>
    <property type="project" value="InterPro"/>
</dbReference>
<evidence type="ECO:0000256" key="5">
    <source>
        <dbReference type="ARBA" id="ARBA00022692"/>
    </source>
</evidence>
<keyword evidence="7 8" id="KW-0472">Membrane</keyword>
<dbReference type="Pfam" id="PF03547">
    <property type="entry name" value="Mem_trans"/>
    <property type="match status" value="1"/>
</dbReference>
<evidence type="ECO:0000313" key="9">
    <source>
        <dbReference type="EMBL" id="AQS36789.1"/>
    </source>
</evidence>
<feature type="transmembrane region" description="Helical" evidence="8">
    <location>
        <begin position="37"/>
        <end position="54"/>
    </location>
</feature>
<gene>
    <name evidence="9" type="ORF">Sps_01624</name>
</gene>
<feature type="transmembrane region" description="Helical" evidence="8">
    <location>
        <begin position="283"/>
        <end position="307"/>
    </location>
</feature>
<feature type="transmembrane region" description="Helical" evidence="8">
    <location>
        <begin position="254"/>
        <end position="274"/>
    </location>
</feature>
<proteinExistence type="inferred from homology"/>
<comment type="similarity">
    <text evidence="2">Belongs to the auxin efflux carrier (TC 2.A.69) family.</text>
</comment>
<sequence>MFIVSVIFPLIFMVGLGYLLTHIKYLSREHIAGIGKFAFNISIPTFLFLNMYKAPLEQSLNITELMAFYLPVLAVYGLGFMASRLISRGGKNQAESAVYALGCSYSNTILVGLPIIIAALGESMMGNVFVIITFHSALLFAMTFLLSSRGAGQGFSWPRFTRSILFNPVVMSISLGIMINASGIKLPDVLMSGLSLLGQPALACALFVLGANLSFYSISQEWKFSVLACGIKLLLLPALVYCFGHYGLGMVGESLSLVVLLSASPLGVNAYLIATQLKVQQSILASTVVLSTVLSVLSFGFWLWILLEA</sequence>
<evidence type="ECO:0000256" key="2">
    <source>
        <dbReference type="ARBA" id="ARBA00010145"/>
    </source>
</evidence>
<dbReference type="PANTHER" id="PTHR36838">
    <property type="entry name" value="AUXIN EFFLUX CARRIER FAMILY PROTEIN"/>
    <property type="match status" value="1"/>
</dbReference>
<feature type="transmembrane region" description="Helical" evidence="8">
    <location>
        <begin position="165"/>
        <end position="184"/>
    </location>
</feature>
<dbReference type="InterPro" id="IPR004776">
    <property type="entry name" value="Mem_transp_PIN-like"/>
</dbReference>
<evidence type="ECO:0000256" key="6">
    <source>
        <dbReference type="ARBA" id="ARBA00022989"/>
    </source>
</evidence>
<evidence type="ECO:0000256" key="7">
    <source>
        <dbReference type="ARBA" id="ARBA00023136"/>
    </source>
</evidence>
<keyword evidence="3" id="KW-0813">Transport</keyword>
<dbReference type="KEGG" id="spsw:Sps_01624"/>
<feature type="transmembrane region" description="Helical" evidence="8">
    <location>
        <begin position="66"/>
        <end position="86"/>
    </location>
</feature>
<evidence type="ECO:0000256" key="8">
    <source>
        <dbReference type="SAM" id="Phobius"/>
    </source>
</evidence>
<protein>
    <submittedName>
        <fullName evidence="9">Putative permease</fullName>
    </submittedName>
</protein>
<accession>A0A1S6HMQ1</accession>
<evidence type="ECO:0000256" key="4">
    <source>
        <dbReference type="ARBA" id="ARBA00022475"/>
    </source>
</evidence>
<feature type="transmembrane region" description="Helical" evidence="8">
    <location>
        <begin position="196"/>
        <end position="218"/>
    </location>
</feature>
<evidence type="ECO:0000256" key="3">
    <source>
        <dbReference type="ARBA" id="ARBA00022448"/>
    </source>
</evidence>
<reference evidence="9 10" key="1">
    <citation type="submission" date="2016-03" db="EMBL/GenBank/DDBJ databases">
        <title>Complete genome sequence of Shewanella psychrophila WP2, a deep sea bacterium isolated from west Pacific sediment.</title>
        <authorList>
            <person name="Xu G."/>
            <person name="Jian H."/>
        </authorList>
    </citation>
    <scope>NUCLEOTIDE SEQUENCE [LARGE SCALE GENOMIC DNA]</scope>
    <source>
        <strain evidence="9 10">WP2</strain>
    </source>
</reference>
<dbReference type="Gene3D" id="1.20.1530.20">
    <property type="match status" value="1"/>
</dbReference>
<feature type="transmembrane region" description="Helical" evidence="8">
    <location>
        <begin position="126"/>
        <end position="145"/>
    </location>
</feature>
<evidence type="ECO:0000313" key="10">
    <source>
        <dbReference type="Proteomes" id="UP000189545"/>
    </source>
</evidence>
<comment type="subcellular location">
    <subcellularLocation>
        <location evidence="1">Cell membrane</location>
        <topology evidence="1">Multi-pass membrane protein</topology>
    </subcellularLocation>
</comment>
<dbReference type="InterPro" id="IPR038770">
    <property type="entry name" value="Na+/solute_symporter_sf"/>
</dbReference>
<dbReference type="EMBL" id="CP014782">
    <property type="protein sequence ID" value="AQS36789.1"/>
    <property type="molecule type" value="Genomic_DNA"/>
</dbReference>
<keyword evidence="10" id="KW-1185">Reference proteome</keyword>
<keyword evidence="4" id="KW-1003">Cell membrane</keyword>
<dbReference type="OrthoDB" id="5870554at2"/>
<keyword evidence="6 8" id="KW-1133">Transmembrane helix</keyword>
<dbReference type="RefSeq" id="WP_077752046.1">
    <property type="nucleotide sequence ID" value="NZ_CP014782.1"/>
</dbReference>
<dbReference type="STRING" id="225848.Sps_01624"/>
<dbReference type="Proteomes" id="UP000189545">
    <property type="component" value="Chromosome"/>
</dbReference>
<organism evidence="9 10">
    <name type="scientific">Shewanella psychrophila</name>
    <dbReference type="NCBI Taxonomy" id="225848"/>
    <lineage>
        <taxon>Bacteria</taxon>
        <taxon>Pseudomonadati</taxon>
        <taxon>Pseudomonadota</taxon>
        <taxon>Gammaproteobacteria</taxon>
        <taxon>Alteromonadales</taxon>
        <taxon>Shewanellaceae</taxon>
        <taxon>Shewanella</taxon>
    </lineage>
</organism>